<evidence type="ECO:0000313" key="1">
    <source>
        <dbReference type="EMBL" id="KAE9612042.1"/>
    </source>
</evidence>
<protein>
    <submittedName>
        <fullName evidence="1">Uncharacterized protein</fullName>
    </submittedName>
</protein>
<accession>A0A6A4QEJ7</accession>
<gene>
    <name evidence="1" type="ORF">Lalb_Chr06g0168781</name>
</gene>
<sequence length="65" mass="7280">MNWTHLSPICIDGLTTSLSSMLWPGSALRPKCTNPTCSIPKMSFQPLFFLSSVYIFGKFLLKVII</sequence>
<name>A0A6A4QEJ7_LUPAL</name>
<evidence type="ECO:0000313" key="2">
    <source>
        <dbReference type="Proteomes" id="UP000447434"/>
    </source>
</evidence>
<proteinExistence type="predicted"/>
<organism evidence="1 2">
    <name type="scientific">Lupinus albus</name>
    <name type="common">White lupine</name>
    <name type="synonym">Lupinus termis</name>
    <dbReference type="NCBI Taxonomy" id="3870"/>
    <lineage>
        <taxon>Eukaryota</taxon>
        <taxon>Viridiplantae</taxon>
        <taxon>Streptophyta</taxon>
        <taxon>Embryophyta</taxon>
        <taxon>Tracheophyta</taxon>
        <taxon>Spermatophyta</taxon>
        <taxon>Magnoliopsida</taxon>
        <taxon>eudicotyledons</taxon>
        <taxon>Gunneridae</taxon>
        <taxon>Pentapetalae</taxon>
        <taxon>rosids</taxon>
        <taxon>fabids</taxon>
        <taxon>Fabales</taxon>
        <taxon>Fabaceae</taxon>
        <taxon>Papilionoideae</taxon>
        <taxon>50 kb inversion clade</taxon>
        <taxon>genistoids sensu lato</taxon>
        <taxon>core genistoids</taxon>
        <taxon>Genisteae</taxon>
        <taxon>Lupinus</taxon>
    </lineage>
</organism>
<reference evidence="2" key="1">
    <citation type="journal article" date="2020" name="Nat. Commun.">
        <title>Genome sequence of the cluster root forming white lupin.</title>
        <authorList>
            <person name="Hufnagel B."/>
            <person name="Marques A."/>
            <person name="Soriano A."/>
            <person name="Marques L."/>
            <person name="Divol F."/>
            <person name="Doumas P."/>
            <person name="Sallet E."/>
            <person name="Mancinotti D."/>
            <person name="Carrere S."/>
            <person name="Marande W."/>
            <person name="Arribat S."/>
            <person name="Keller J."/>
            <person name="Huneau C."/>
            <person name="Blein T."/>
            <person name="Aime D."/>
            <person name="Laguerre M."/>
            <person name="Taylor J."/>
            <person name="Schubert V."/>
            <person name="Nelson M."/>
            <person name="Geu-Flores F."/>
            <person name="Crespi M."/>
            <person name="Gallardo-Guerrero K."/>
            <person name="Delaux P.-M."/>
            <person name="Salse J."/>
            <person name="Berges H."/>
            <person name="Guyot R."/>
            <person name="Gouzy J."/>
            <person name="Peret B."/>
        </authorList>
    </citation>
    <scope>NUCLEOTIDE SEQUENCE [LARGE SCALE GENOMIC DNA]</scope>
    <source>
        <strain evidence="2">cv. Amiga</strain>
    </source>
</reference>
<comment type="caution">
    <text evidence="1">The sequence shown here is derived from an EMBL/GenBank/DDBJ whole genome shotgun (WGS) entry which is preliminary data.</text>
</comment>
<dbReference type="EMBL" id="WOCE01000006">
    <property type="protein sequence ID" value="KAE9612042.1"/>
    <property type="molecule type" value="Genomic_DNA"/>
</dbReference>
<dbReference type="AlphaFoldDB" id="A0A6A4QEJ7"/>
<dbReference type="Proteomes" id="UP000447434">
    <property type="component" value="Chromosome 6"/>
</dbReference>
<keyword evidence="2" id="KW-1185">Reference proteome</keyword>